<proteinExistence type="predicted"/>
<gene>
    <name evidence="1" type="ORF">DUNSADRAFT_18612</name>
</gene>
<sequence>MFISTNFEEEGNSNEENDANDDNALVRFELLEIIVRMAIGKFIAPKVISDVSDSVALLFDEFIEPNLPAVAKIDTNDFRRNRLYCKEMEMEVVRHWDLLQAMFKLYKARDRTRHFWVEHWIALLESTNLLGGHTGIDKHCAKVLFAFFARHSRG</sequence>
<keyword evidence="2" id="KW-1185">Reference proteome</keyword>
<evidence type="ECO:0000313" key="1">
    <source>
        <dbReference type="EMBL" id="KAF5827857.1"/>
    </source>
</evidence>
<dbReference type="EMBL" id="MU070411">
    <property type="protein sequence ID" value="KAF5827857.1"/>
    <property type="molecule type" value="Genomic_DNA"/>
</dbReference>
<evidence type="ECO:0000313" key="2">
    <source>
        <dbReference type="Proteomes" id="UP000815325"/>
    </source>
</evidence>
<comment type="caution">
    <text evidence="1">The sequence shown here is derived from an EMBL/GenBank/DDBJ whole genome shotgun (WGS) entry which is preliminary data.</text>
</comment>
<dbReference type="Proteomes" id="UP000815325">
    <property type="component" value="Unassembled WGS sequence"/>
</dbReference>
<name>A0ABQ7FZT3_DUNSA</name>
<organism evidence="1 2">
    <name type="scientific">Dunaliella salina</name>
    <name type="common">Green alga</name>
    <name type="synonym">Protococcus salinus</name>
    <dbReference type="NCBI Taxonomy" id="3046"/>
    <lineage>
        <taxon>Eukaryota</taxon>
        <taxon>Viridiplantae</taxon>
        <taxon>Chlorophyta</taxon>
        <taxon>core chlorophytes</taxon>
        <taxon>Chlorophyceae</taxon>
        <taxon>CS clade</taxon>
        <taxon>Chlamydomonadales</taxon>
        <taxon>Dunaliellaceae</taxon>
        <taxon>Dunaliella</taxon>
    </lineage>
</organism>
<reference evidence="1" key="1">
    <citation type="submission" date="2017-08" db="EMBL/GenBank/DDBJ databases">
        <authorList>
            <person name="Polle J.E."/>
            <person name="Barry K."/>
            <person name="Cushman J."/>
            <person name="Schmutz J."/>
            <person name="Tran D."/>
            <person name="Hathwaick L.T."/>
            <person name="Yim W.C."/>
            <person name="Jenkins J."/>
            <person name="Mckie-Krisberg Z.M."/>
            <person name="Prochnik S."/>
            <person name="Lindquist E."/>
            <person name="Dockter R.B."/>
            <person name="Adam C."/>
            <person name="Molina H."/>
            <person name="Bunkerborg J."/>
            <person name="Jin E."/>
            <person name="Buchheim M."/>
            <person name="Magnuson J."/>
        </authorList>
    </citation>
    <scope>NUCLEOTIDE SEQUENCE</scope>
    <source>
        <strain evidence="1">CCAP 19/18</strain>
    </source>
</reference>
<protein>
    <submittedName>
        <fullName evidence="1">Uncharacterized protein</fullName>
    </submittedName>
</protein>
<accession>A0ABQ7FZT3</accession>